<evidence type="ECO:0000313" key="3">
    <source>
        <dbReference type="Proteomes" id="UP000001947"/>
    </source>
</evidence>
<dbReference type="KEGG" id="sde:Sde_3985"/>
<accession>Q21DI9</accession>
<reference evidence="2 3" key="1">
    <citation type="journal article" date="2008" name="PLoS Genet.">
        <title>Complete genome sequence of the complex carbohydrate-degrading marine bacterium, Saccharophagus degradans strain 2-40 T.</title>
        <authorList>
            <person name="Weiner R.M."/>
            <person name="Taylor L.E.II."/>
            <person name="Henrissat B."/>
            <person name="Hauser L."/>
            <person name="Land M."/>
            <person name="Coutinho P.M."/>
            <person name="Rancurel C."/>
            <person name="Saunders E.H."/>
            <person name="Longmire A.G."/>
            <person name="Zhang H."/>
            <person name="Bayer E.A."/>
            <person name="Gilbert H.J."/>
            <person name="Larimer F."/>
            <person name="Zhulin I.B."/>
            <person name="Ekborg N.A."/>
            <person name="Lamed R."/>
            <person name="Richardson P.M."/>
            <person name="Borovok I."/>
            <person name="Hutcheson S."/>
        </authorList>
    </citation>
    <scope>NUCLEOTIDE SEQUENCE [LARGE SCALE GENOMIC DNA]</scope>
    <source>
        <strain evidence="3">2-40 / ATCC 43961 / DSM 17024</strain>
    </source>
</reference>
<dbReference type="Proteomes" id="UP000001947">
    <property type="component" value="Chromosome"/>
</dbReference>
<gene>
    <name evidence="2" type="ordered locus">Sde_3985</name>
</gene>
<evidence type="ECO:0000313" key="2">
    <source>
        <dbReference type="EMBL" id="ABD83240.1"/>
    </source>
</evidence>
<dbReference type="AlphaFoldDB" id="Q21DI9"/>
<sequence>MCVAIGAIHLQPRLTALCIGVNAVSTFLALLTIWLAIVTKRVSNSFRQSTWREIEAKSASQTDFGVIFYLLDGVVFKADY</sequence>
<keyword evidence="3" id="KW-1185">Reference proteome</keyword>
<protein>
    <submittedName>
        <fullName evidence="2">Uncharacterized protein</fullName>
    </submittedName>
</protein>
<keyword evidence="1" id="KW-0472">Membrane</keyword>
<keyword evidence="1" id="KW-1133">Transmembrane helix</keyword>
<organism evidence="2 3">
    <name type="scientific">Saccharophagus degradans (strain 2-40 / ATCC 43961 / DSM 17024)</name>
    <dbReference type="NCBI Taxonomy" id="203122"/>
    <lineage>
        <taxon>Bacteria</taxon>
        <taxon>Pseudomonadati</taxon>
        <taxon>Pseudomonadota</taxon>
        <taxon>Gammaproteobacteria</taxon>
        <taxon>Cellvibrionales</taxon>
        <taxon>Cellvibrionaceae</taxon>
        <taxon>Saccharophagus</taxon>
    </lineage>
</organism>
<feature type="transmembrane region" description="Helical" evidence="1">
    <location>
        <begin position="14"/>
        <end position="37"/>
    </location>
</feature>
<name>Q21DI9_SACD2</name>
<evidence type="ECO:0000256" key="1">
    <source>
        <dbReference type="SAM" id="Phobius"/>
    </source>
</evidence>
<proteinExistence type="predicted"/>
<keyword evidence="1" id="KW-0812">Transmembrane</keyword>
<dbReference type="HOGENOM" id="CLU_2587606_0_0_6"/>
<dbReference type="STRING" id="203122.Sde_3985"/>
<dbReference type="EMBL" id="CP000282">
    <property type="protein sequence ID" value="ABD83240.1"/>
    <property type="molecule type" value="Genomic_DNA"/>
</dbReference>